<dbReference type="STRING" id="988480.A0A075B106"/>
<dbReference type="InterPro" id="IPR038167">
    <property type="entry name" value="SSRP1_sf"/>
</dbReference>
<keyword evidence="5 10" id="KW-0805">Transcription regulation</keyword>
<feature type="region of interest" description="Disordered" evidence="12">
    <location>
        <begin position="445"/>
        <end position="551"/>
    </location>
</feature>
<evidence type="ECO:0000256" key="11">
    <source>
        <dbReference type="SAM" id="Coils"/>
    </source>
</evidence>
<dbReference type="GO" id="GO:0035101">
    <property type="term" value="C:FACT complex"/>
    <property type="evidence" value="ECO:0007669"/>
    <property type="project" value="TreeGrafter"/>
</dbReference>
<dbReference type="GO" id="GO:0003677">
    <property type="term" value="F:DNA binding"/>
    <property type="evidence" value="ECO:0007669"/>
    <property type="project" value="UniProtKB-UniRule"/>
</dbReference>
<evidence type="ECO:0000256" key="5">
    <source>
        <dbReference type="ARBA" id="ARBA00023015"/>
    </source>
</evidence>
<evidence type="ECO:0000256" key="10">
    <source>
        <dbReference type="RuleBase" id="RU364013"/>
    </source>
</evidence>
<name>A0A075B106_ROZAC</name>
<dbReference type="Pfam" id="PF00505">
    <property type="entry name" value="HMG_box"/>
    <property type="match status" value="1"/>
</dbReference>
<dbReference type="InterPro" id="IPR024954">
    <property type="entry name" value="SSRP1_DD"/>
</dbReference>
<evidence type="ECO:0000256" key="1">
    <source>
        <dbReference type="ARBA" id="ARBA00010060"/>
    </source>
</evidence>
<dbReference type="OMA" id="QVVTKIF"/>
<evidence type="ECO:0000256" key="7">
    <source>
        <dbReference type="ARBA" id="ARBA00023204"/>
    </source>
</evidence>
<dbReference type="InterPro" id="IPR050454">
    <property type="entry name" value="RTT106/SSRP1_HistChap/FACT"/>
</dbReference>
<evidence type="ECO:0000256" key="9">
    <source>
        <dbReference type="PROSITE-ProRule" id="PRU00267"/>
    </source>
</evidence>
<evidence type="ECO:0000259" key="13">
    <source>
        <dbReference type="PROSITE" id="PS50118"/>
    </source>
</evidence>
<dbReference type="InterPro" id="IPR035417">
    <property type="entry name" value="SSRP1/POB3_N"/>
</dbReference>
<dbReference type="AlphaFoldDB" id="A0A075B106"/>
<dbReference type="PANTHER" id="PTHR45849">
    <property type="entry name" value="FACT COMPLEX SUBUNIT SSRP1"/>
    <property type="match status" value="1"/>
</dbReference>
<dbReference type="InterPro" id="IPR048993">
    <property type="entry name" value="SSRP1-like_PH1"/>
</dbReference>
<comment type="similarity">
    <text evidence="1 10">Belongs to the SSRP1 family.</text>
</comment>
<dbReference type="CDD" id="cd13230">
    <property type="entry name" value="PH1_SSRP1-like"/>
    <property type="match status" value="1"/>
</dbReference>
<feature type="coiled-coil region" evidence="11">
    <location>
        <begin position="595"/>
        <end position="626"/>
    </location>
</feature>
<comment type="subcellular location">
    <subcellularLocation>
        <location evidence="10">Nucleus</location>
    </subcellularLocation>
    <subcellularLocation>
        <location evidence="10">Chromosome</location>
    </subcellularLocation>
</comment>
<dbReference type="InterPro" id="IPR000969">
    <property type="entry name" value="SSRP1/POB3"/>
</dbReference>
<dbReference type="SUPFAM" id="SSF47095">
    <property type="entry name" value="HMG-box"/>
    <property type="match status" value="1"/>
</dbReference>
<dbReference type="Gene3D" id="1.10.30.10">
    <property type="entry name" value="High mobility group box domain"/>
    <property type="match status" value="1"/>
</dbReference>
<keyword evidence="11" id="KW-0175">Coiled coil</keyword>
<feature type="DNA-binding region" description="HMG box" evidence="9">
    <location>
        <begin position="549"/>
        <end position="617"/>
    </location>
</feature>
<dbReference type="PRINTS" id="PR00887">
    <property type="entry name" value="SSRCOGNITION"/>
</dbReference>
<dbReference type="Gene3D" id="2.30.29.220">
    <property type="entry name" value="Structure-specific recognition protein (SSRP1)"/>
    <property type="match status" value="1"/>
</dbReference>
<evidence type="ECO:0000256" key="8">
    <source>
        <dbReference type="ARBA" id="ARBA00023242"/>
    </source>
</evidence>
<protein>
    <recommendedName>
        <fullName evidence="10">FACT complex subunit POB3</fullName>
    </recommendedName>
</protein>
<dbReference type="PANTHER" id="PTHR45849:SF1">
    <property type="entry name" value="FACT COMPLEX SUBUNIT SSRP1"/>
    <property type="match status" value="1"/>
</dbReference>
<feature type="compositionally biased region" description="Acidic residues" evidence="12">
    <location>
        <begin position="478"/>
        <end position="507"/>
    </location>
</feature>
<dbReference type="Pfam" id="PF03531">
    <property type="entry name" value="SSrecog"/>
    <property type="match status" value="1"/>
</dbReference>
<keyword evidence="8 9" id="KW-0539">Nucleus</keyword>
<evidence type="ECO:0000313" key="15">
    <source>
        <dbReference type="Proteomes" id="UP000030755"/>
    </source>
</evidence>
<dbReference type="Gene3D" id="2.30.29.30">
    <property type="entry name" value="Pleckstrin-homology domain (PH domain)/Phosphotyrosine-binding domain (PTB)"/>
    <property type="match status" value="2"/>
</dbReference>
<dbReference type="HOGENOM" id="CLU_017374_2_1_1"/>
<dbReference type="Gene3D" id="2.30.29.150">
    <property type="match status" value="1"/>
</dbReference>
<proteinExistence type="inferred from homology"/>
<keyword evidence="6 10" id="KW-0804">Transcription</keyword>
<keyword evidence="2 10" id="KW-0158">Chromosome</keyword>
<keyword evidence="9" id="KW-0238">DNA-binding</keyword>
<dbReference type="GO" id="GO:0042393">
    <property type="term" value="F:histone binding"/>
    <property type="evidence" value="ECO:0007669"/>
    <property type="project" value="TreeGrafter"/>
</dbReference>
<dbReference type="FunFam" id="2.30.29.150:FF:000001">
    <property type="entry name" value="Fact complex subunit ssrp1"/>
    <property type="match status" value="1"/>
</dbReference>
<dbReference type="CDD" id="cd13231">
    <property type="entry name" value="PH2_SSRP1-like"/>
    <property type="match status" value="1"/>
</dbReference>
<dbReference type="InterPro" id="IPR011993">
    <property type="entry name" value="PH-like_dom_sf"/>
</dbReference>
<dbReference type="SMART" id="SM01287">
    <property type="entry name" value="Rtt106"/>
    <property type="match status" value="1"/>
</dbReference>
<feature type="domain" description="HMG box" evidence="13">
    <location>
        <begin position="549"/>
        <end position="617"/>
    </location>
</feature>
<dbReference type="PROSITE" id="PS50118">
    <property type="entry name" value="HMG_BOX_2"/>
    <property type="match status" value="1"/>
</dbReference>
<organism evidence="14 15">
    <name type="scientific">Rozella allomycis (strain CSF55)</name>
    <dbReference type="NCBI Taxonomy" id="988480"/>
    <lineage>
        <taxon>Eukaryota</taxon>
        <taxon>Fungi</taxon>
        <taxon>Fungi incertae sedis</taxon>
        <taxon>Cryptomycota</taxon>
        <taxon>Cryptomycota incertae sedis</taxon>
        <taxon>Rozella</taxon>
    </lineage>
</organism>
<feature type="compositionally biased region" description="Low complexity" evidence="12">
    <location>
        <begin position="451"/>
        <end position="461"/>
    </location>
</feature>
<dbReference type="InterPro" id="IPR009071">
    <property type="entry name" value="HMG_box_dom"/>
</dbReference>
<evidence type="ECO:0000256" key="12">
    <source>
        <dbReference type="SAM" id="MobiDB-lite"/>
    </source>
</evidence>
<keyword evidence="3 10" id="KW-0235">DNA replication</keyword>
<sequence length="634" mass="72943">MVDTIDYEGVYYYGKDGSVSGKIKFAESGLAFKDSGSGSITTVDLTQMKRLVWLRSARDYQIRIICEEGIYKFDGFPRDAYEEMKEFVKRWYDKPFEVQELSVKGYNWGQTEFQENAITFNVEGKTMFEIPVDQVSNAVVAAKNEISVEMHQSSKNKKGDQLTEIRFYIPGTVQIDEDTEEAAADVFYKRLKSLAELSTKSGEKIVTISDIQCVTPRGRYEFDMFPTFLRLRGKSYDYKIMYSSIVKLFLLPKPDDIHINFVIGLDPPIRQGQTRYPFFVLQFAKDDEMELEDLNFDEKMNQEKFEGKLRNRYEGPFYEIVSLLIKTLSQKKITVPGSYPTSSGIKCSMKASEGTLYPLERSFLFIPKPTIFMPHSDISSVEFSRVGANTSARSFDLKITMRSGIEYPFSNISKEEYSALQSFLIEKKIKVKSALEYEEVPGYAQEEYESASENSAAPEGSDSSEDEDFDGSKSQSDVAEEFDAEYESNSEQEGEEKENKDEEDENNETEKEKKKPKVEKPKKERKPKSEKKKDDGEKEKKKKKKKEGPKKALSAYIYFVSDMRAKIKAENPSASFTEVGKLVGQKWTSLSSTEKEKYEELARKDKIRYERELEEFKKKQTETSNDSTVMIIDE</sequence>
<gene>
    <name evidence="14" type="ORF">O9G_002262</name>
</gene>
<evidence type="ECO:0000256" key="4">
    <source>
        <dbReference type="ARBA" id="ARBA00022763"/>
    </source>
</evidence>
<dbReference type="SUPFAM" id="SSF50729">
    <property type="entry name" value="PH domain-like"/>
    <property type="match status" value="1"/>
</dbReference>
<dbReference type="SMART" id="SM00398">
    <property type="entry name" value="HMG"/>
    <property type="match status" value="1"/>
</dbReference>
<dbReference type="InterPro" id="IPR013719">
    <property type="entry name" value="RTT106/SPT16-like_middle_dom"/>
</dbReference>
<dbReference type="Proteomes" id="UP000030755">
    <property type="component" value="Unassembled WGS sequence"/>
</dbReference>
<dbReference type="GO" id="GO:0006260">
    <property type="term" value="P:DNA replication"/>
    <property type="evidence" value="ECO:0007669"/>
    <property type="project" value="UniProtKB-KW"/>
</dbReference>
<feature type="compositionally biased region" description="Basic and acidic residues" evidence="12">
    <location>
        <begin position="508"/>
        <end position="522"/>
    </location>
</feature>
<dbReference type="GO" id="GO:0031491">
    <property type="term" value="F:nucleosome binding"/>
    <property type="evidence" value="ECO:0007669"/>
    <property type="project" value="TreeGrafter"/>
</dbReference>
<dbReference type="InterPro" id="IPR036910">
    <property type="entry name" value="HMG_box_dom_sf"/>
</dbReference>
<evidence type="ECO:0000313" key="14">
    <source>
        <dbReference type="EMBL" id="EPZ36196.1"/>
    </source>
</evidence>
<keyword evidence="4 10" id="KW-0227">DNA damage</keyword>
<evidence type="ECO:0000256" key="3">
    <source>
        <dbReference type="ARBA" id="ARBA00022705"/>
    </source>
</evidence>
<keyword evidence="15" id="KW-1185">Reference proteome</keyword>
<evidence type="ECO:0000256" key="6">
    <source>
        <dbReference type="ARBA" id="ARBA00023163"/>
    </source>
</evidence>
<keyword evidence="7 10" id="KW-0234">DNA repair</keyword>
<dbReference type="GO" id="GO:0006281">
    <property type="term" value="P:DNA repair"/>
    <property type="evidence" value="ECO:0007669"/>
    <property type="project" value="UniProtKB-KW"/>
</dbReference>
<reference evidence="14 15" key="1">
    <citation type="journal article" date="2013" name="Curr. Biol.">
        <title>Shared signatures of parasitism and phylogenomics unite Cryptomycota and microsporidia.</title>
        <authorList>
            <person name="James T.Y."/>
            <person name="Pelin A."/>
            <person name="Bonen L."/>
            <person name="Ahrendt S."/>
            <person name="Sain D."/>
            <person name="Corradi N."/>
            <person name="Stajich J.E."/>
        </authorList>
    </citation>
    <scope>NUCLEOTIDE SEQUENCE [LARGE SCALE GENOMIC DNA]</scope>
    <source>
        <strain evidence="14 15">CSF55</strain>
    </source>
</reference>
<dbReference type="Pfam" id="PF17292">
    <property type="entry name" value="POB3_N"/>
    <property type="match status" value="1"/>
</dbReference>
<dbReference type="OrthoDB" id="498543at2759"/>
<dbReference type="EMBL" id="KE560636">
    <property type="protein sequence ID" value="EPZ36196.1"/>
    <property type="molecule type" value="Genomic_DNA"/>
</dbReference>
<dbReference type="Pfam" id="PF08512">
    <property type="entry name" value="Rttp106-like_middle"/>
    <property type="match status" value="1"/>
</dbReference>
<comment type="function">
    <text evidence="10">Component of the FACT complex, a general chromatin factor that acts to reorganize nucleosomes. The FACT complex is involved in multiple processes that require DNA as a template such as mRNA elongation, DNA replication and DNA repair. During transcription elongation the FACT complex acts as a histone chaperone that both destabilizes and restores nucleosomal structure. It facilitates the passage of RNA polymerase II and transcription by promoting the dissociation of one histone H2A-H2B dimer from the nucleosome, then subsequently promotes the reestablishment of the nucleosome following the passage of RNA polymerase II.</text>
</comment>
<dbReference type="Pfam" id="PF21103">
    <property type="entry name" value="PH1_SSRP1-like"/>
    <property type="match status" value="1"/>
</dbReference>
<evidence type="ECO:0000256" key="2">
    <source>
        <dbReference type="ARBA" id="ARBA00022454"/>
    </source>
</evidence>
<accession>A0A075B106</accession>